<organism evidence="1 2">
    <name type="scientific">Pogonophryne albipinna</name>
    <dbReference type="NCBI Taxonomy" id="1090488"/>
    <lineage>
        <taxon>Eukaryota</taxon>
        <taxon>Metazoa</taxon>
        <taxon>Chordata</taxon>
        <taxon>Craniata</taxon>
        <taxon>Vertebrata</taxon>
        <taxon>Euteleostomi</taxon>
        <taxon>Actinopterygii</taxon>
        <taxon>Neopterygii</taxon>
        <taxon>Teleostei</taxon>
        <taxon>Neoteleostei</taxon>
        <taxon>Acanthomorphata</taxon>
        <taxon>Eupercaria</taxon>
        <taxon>Perciformes</taxon>
        <taxon>Notothenioidei</taxon>
        <taxon>Pogonophryne</taxon>
    </lineage>
</organism>
<keyword evidence="2" id="KW-1185">Reference proteome</keyword>
<accession>A0AAD6A668</accession>
<gene>
    <name evidence="1" type="ORF">JOQ06_026049</name>
</gene>
<proteinExistence type="predicted"/>
<sequence length="96" mass="10414">MHECVNHLIVALGNHYEGYLQCYSSPLCPSMQLHPPPPSERSLRLGTLQAAAASSTPDQRRFSPQTSPVLPALQGHLSGDHVVLFPVPNFLSKASL</sequence>
<name>A0AAD6A668_9TELE</name>
<comment type="caution">
    <text evidence="1">The sequence shown here is derived from an EMBL/GenBank/DDBJ whole genome shotgun (WGS) entry which is preliminary data.</text>
</comment>
<evidence type="ECO:0000313" key="1">
    <source>
        <dbReference type="EMBL" id="KAJ4919098.1"/>
    </source>
</evidence>
<dbReference type="AlphaFoldDB" id="A0AAD6A668"/>
<protein>
    <submittedName>
        <fullName evidence="1">Uncharacterized protein</fullName>
    </submittedName>
</protein>
<dbReference type="Proteomes" id="UP001219934">
    <property type="component" value="Unassembled WGS sequence"/>
</dbReference>
<evidence type="ECO:0000313" key="2">
    <source>
        <dbReference type="Proteomes" id="UP001219934"/>
    </source>
</evidence>
<dbReference type="EMBL" id="JAPTMU010000341">
    <property type="protein sequence ID" value="KAJ4919098.1"/>
    <property type="molecule type" value="Genomic_DNA"/>
</dbReference>
<reference evidence="1" key="1">
    <citation type="submission" date="2022-11" db="EMBL/GenBank/DDBJ databases">
        <title>Chromosome-level genome of Pogonophryne albipinna.</title>
        <authorList>
            <person name="Jo E."/>
        </authorList>
    </citation>
    <scope>NUCLEOTIDE SEQUENCE</scope>
    <source>
        <strain evidence="1">SGF0006</strain>
        <tissue evidence="1">Muscle</tissue>
    </source>
</reference>